<accession>A0ABU7C715</accession>
<feature type="compositionally biased region" description="Basic and acidic residues" evidence="1">
    <location>
        <begin position="13"/>
        <end position="30"/>
    </location>
</feature>
<name>A0ABU7C715_9TELE</name>
<gene>
    <name evidence="2" type="ORF">ATANTOWER_008528</name>
</gene>
<reference evidence="2 3" key="1">
    <citation type="submission" date="2021-07" db="EMBL/GenBank/DDBJ databases">
        <authorList>
            <person name="Palmer J.M."/>
        </authorList>
    </citation>
    <scope>NUCLEOTIDE SEQUENCE [LARGE SCALE GENOMIC DNA]</scope>
    <source>
        <strain evidence="2 3">AT_MEX2019</strain>
        <tissue evidence="2">Muscle</tissue>
    </source>
</reference>
<dbReference type="Proteomes" id="UP001345963">
    <property type="component" value="Unassembled WGS sequence"/>
</dbReference>
<evidence type="ECO:0000256" key="1">
    <source>
        <dbReference type="SAM" id="MobiDB-lite"/>
    </source>
</evidence>
<proteinExistence type="predicted"/>
<evidence type="ECO:0008006" key="4">
    <source>
        <dbReference type="Google" id="ProtNLM"/>
    </source>
</evidence>
<organism evidence="2 3">
    <name type="scientific">Ataeniobius toweri</name>
    <dbReference type="NCBI Taxonomy" id="208326"/>
    <lineage>
        <taxon>Eukaryota</taxon>
        <taxon>Metazoa</taxon>
        <taxon>Chordata</taxon>
        <taxon>Craniata</taxon>
        <taxon>Vertebrata</taxon>
        <taxon>Euteleostomi</taxon>
        <taxon>Actinopterygii</taxon>
        <taxon>Neopterygii</taxon>
        <taxon>Teleostei</taxon>
        <taxon>Neoteleostei</taxon>
        <taxon>Acanthomorphata</taxon>
        <taxon>Ovalentaria</taxon>
        <taxon>Atherinomorphae</taxon>
        <taxon>Cyprinodontiformes</taxon>
        <taxon>Goodeidae</taxon>
        <taxon>Ataeniobius</taxon>
    </lineage>
</organism>
<dbReference type="EMBL" id="JAHUTI010080694">
    <property type="protein sequence ID" value="MED6258521.1"/>
    <property type="molecule type" value="Genomic_DNA"/>
</dbReference>
<feature type="region of interest" description="Disordered" evidence="1">
    <location>
        <begin position="1"/>
        <end position="57"/>
    </location>
</feature>
<keyword evidence="3" id="KW-1185">Reference proteome</keyword>
<evidence type="ECO:0000313" key="2">
    <source>
        <dbReference type="EMBL" id="MED6258521.1"/>
    </source>
</evidence>
<protein>
    <recommendedName>
        <fullName evidence="4">Signal recognition particle-docking protein FtsY</fullName>
    </recommendedName>
</protein>
<sequence length="132" mass="14659">MFKGFGTWLGLEKTSEDKESHSVEQEEKVVEAQNEVNKQQAAEQDDGTAETKEENLDHSKGLGEFIFSFASSATKKLSESVVGTAQTIKKTVEEGKIDGIIDKTILGDFQKEQEKFVQEKKAKKSGKRNSSE</sequence>
<comment type="caution">
    <text evidence="2">The sequence shown here is derived from an EMBL/GenBank/DDBJ whole genome shotgun (WGS) entry which is preliminary data.</text>
</comment>
<evidence type="ECO:0000313" key="3">
    <source>
        <dbReference type="Proteomes" id="UP001345963"/>
    </source>
</evidence>